<accession>A0A0F9SQS8</accession>
<dbReference type="SUPFAM" id="SSF55608">
    <property type="entry name" value="Homing endonucleases"/>
    <property type="match status" value="1"/>
</dbReference>
<organism evidence="2">
    <name type="scientific">marine sediment metagenome</name>
    <dbReference type="NCBI Taxonomy" id="412755"/>
    <lineage>
        <taxon>unclassified sequences</taxon>
        <taxon>metagenomes</taxon>
        <taxon>ecological metagenomes</taxon>
    </lineage>
</organism>
<dbReference type="InterPro" id="IPR027434">
    <property type="entry name" value="Homing_endonucl"/>
</dbReference>
<dbReference type="SUPFAM" id="SSF52309">
    <property type="entry name" value="N-(deoxy)ribosyltransferase-like"/>
    <property type="match status" value="1"/>
</dbReference>
<dbReference type="EMBL" id="LAZR01000542">
    <property type="protein sequence ID" value="KKN64857.1"/>
    <property type="molecule type" value="Genomic_DNA"/>
</dbReference>
<name>A0A0F9SQS8_9ZZZZ</name>
<dbReference type="Pfam" id="PF03161">
    <property type="entry name" value="LAGLIDADG_2"/>
    <property type="match status" value="1"/>
</dbReference>
<comment type="caution">
    <text evidence="2">The sequence shown here is derived from an EMBL/GenBank/DDBJ whole genome shotgun (WGS) entry which is preliminary data.</text>
</comment>
<feature type="domain" description="Homing endonuclease LAGLIDADG" evidence="1">
    <location>
        <begin position="68"/>
        <end position="221"/>
    </location>
</feature>
<dbReference type="InterPro" id="IPR004860">
    <property type="entry name" value="LAGLIDADG_dom"/>
</dbReference>
<gene>
    <name evidence="2" type="ORF">LCGC14_0487770</name>
</gene>
<reference evidence="2" key="1">
    <citation type="journal article" date="2015" name="Nature">
        <title>Complex archaea that bridge the gap between prokaryotes and eukaryotes.</title>
        <authorList>
            <person name="Spang A."/>
            <person name="Saw J.H."/>
            <person name="Jorgensen S.L."/>
            <person name="Zaremba-Niedzwiedzka K."/>
            <person name="Martijn J."/>
            <person name="Lind A.E."/>
            <person name="van Eijk R."/>
            <person name="Schleper C."/>
            <person name="Guy L."/>
            <person name="Ettema T.J."/>
        </authorList>
    </citation>
    <scope>NUCLEOTIDE SEQUENCE</scope>
</reference>
<proteinExistence type="predicted"/>
<dbReference type="AlphaFoldDB" id="A0A0F9SQS8"/>
<evidence type="ECO:0000259" key="1">
    <source>
        <dbReference type="Pfam" id="PF03161"/>
    </source>
</evidence>
<protein>
    <recommendedName>
        <fullName evidence="1">Homing endonuclease LAGLIDADG domain-containing protein</fullName>
    </recommendedName>
</protein>
<dbReference type="Gene3D" id="3.40.50.450">
    <property type="match status" value="1"/>
</dbReference>
<evidence type="ECO:0000313" key="2">
    <source>
        <dbReference type="EMBL" id="KKN64857.1"/>
    </source>
</evidence>
<dbReference type="Gene3D" id="3.10.28.10">
    <property type="entry name" value="Homing endonucleases"/>
    <property type="match status" value="2"/>
</dbReference>
<dbReference type="GO" id="GO:0004519">
    <property type="term" value="F:endonuclease activity"/>
    <property type="evidence" value="ECO:0007669"/>
    <property type="project" value="InterPro"/>
</dbReference>
<sequence length="419" mass="48258">MSSKTKLFENELRFLYLDRGMTDREISEKLSCTKQAVYKARKKFSINAISVIERNQVLIKVSKRQEDILRGSLMGDAYLGPSGEFDIQHGHKQFGYLLWLFKNLQPYFGEIRNTRTCRRIRSCAHPFGLQIRAEYYAGGKKTINRDILDKLNELSLAVWFMDDGQVFPSGKQARLSTHCFSEEEHEIMVKYFSERWGLDAKIGKAGEYKQLLFNKENMNKLVGLIRPHVPVAMRYKIRPATGFSMYLSGGMEFKKKLGSGWRDWITKRLAEQNISCLDPVKLEPEAPGNVPLQTLLSDLKKTPTEGNMKIIRDTARNSFFRKDVHAIQLSDAIIVLYDRSAQLGAGTLSEAWEAFREGRPVYLMSDFPLESIPVWLVGETSEIFYSFEDLLEYTKDPNNILRDIKEAQKVRDTVIGDLY</sequence>